<evidence type="ECO:0000259" key="2">
    <source>
        <dbReference type="SMART" id="SM00543"/>
    </source>
</evidence>
<feature type="region of interest" description="Disordered" evidence="1">
    <location>
        <begin position="248"/>
        <end position="288"/>
    </location>
</feature>
<dbReference type="Gene3D" id="1.25.40.180">
    <property type="match status" value="2"/>
</dbReference>
<evidence type="ECO:0000313" key="3">
    <source>
        <dbReference type="EMBL" id="QQP34535.1"/>
    </source>
</evidence>
<feature type="domain" description="MIF4G" evidence="2">
    <location>
        <begin position="294"/>
        <end position="471"/>
    </location>
</feature>
<dbReference type="Proteomes" id="UP000595437">
    <property type="component" value="Chromosome 17"/>
</dbReference>
<sequence>LDASTLHQKSIPNPVKLRVDLRLYAELISTRVFSLKEGLPLLGNVLTSLINMGKDTHAHISIILSFCKHCGTDYAALLPRKIRIISEKHGISIQAASSNLLPPSKQQTSVVTHLLKDRSDLRSLESNNRRILLTKGEVHSERLQKAEKATSDYGKLLLNAESLANILDEDLPSLGVIGGDSESLGEGVSSEDGKILEGEILKGGGSGCKGDGNDLWEDEDTRSFYEDLIDLKRLSRHLEEIELSSEELGSLDDLDDGPPVVDLEDDVEEENSSSSSSVRVSSSCSKNKNKTTLSSFLANIPNCINREMIDKAALEFSMDLNTKKNRLKLVKTLFGVHRNRQDLFPFYARLVATLGPVMPEVKLGLGQYLKHEFRWQLRKKDQMKIESKLKVVRFIGELVKFQSFPKSEALHCLKQLIFDFSHHHIEMACTLMETAGRYLYRMPESHQRTKIYLEQMMRKKQAVMSSDSRYR</sequence>
<evidence type="ECO:0000313" key="4">
    <source>
        <dbReference type="Proteomes" id="UP000595437"/>
    </source>
</evidence>
<accession>A0A7T8GMZ8</accession>
<dbReference type="InterPro" id="IPR039762">
    <property type="entry name" value="Nmd2/UPF2"/>
</dbReference>
<dbReference type="PANTHER" id="PTHR12839:SF7">
    <property type="entry name" value="REGULATOR OF NONSENSE TRANSCRIPTS 2"/>
    <property type="match status" value="1"/>
</dbReference>
<keyword evidence="4" id="KW-1185">Reference proteome</keyword>
<dbReference type="GO" id="GO:0005737">
    <property type="term" value="C:cytoplasm"/>
    <property type="evidence" value="ECO:0007669"/>
    <property type="project" value="TreeGrafter"/>
</dbReference>
<feature type="compositionally biased region" description="Acidic residues" evidence="1">
    <location>
        <begin position="248"/>
        <end position="271"/>
    </location>
</feature>
<dbReference type="AlphaFoldDB" id="A0A7T8GMZ8"/>
<protein>
    <recommendedName>
        <fullName evidence="2">MIF4G domain-containing protein</fullName>
    </recommendedName>
</protein>
<reference evidence="4" key="1">
    <citation type="submission" date="2021-01" db="EMBL/GenBank/DDBJ databases">
        <title>Caligus Genome Assembly.</title>
        <authorList>
            <person name="Gallardo-Escarate C."/>
        </authorList>
    </citation>
    <scope>NUCLEOTIDE SEQUENCE [LARGE SCALE GENOMIC DNA]</scope>
</reference>
<dbReference type="GO" id="GO:0003723">
    <property type="term" value="F:RNA binding"/>
    <property type="evidence" value="ECO:0007669"/>
    <property type="project" value="InterPro"/>
</dbReference>
<dbReference type="Pfam" id="PF02854">
    <property type="entry name" value="MIF4G"/>
    <property type="match status" value="1"/>
</dbReference>
<dbReference type="OrthoDB" id="27832at2759"/>
<proteinExistence type="predicted"/>
<dbReference type="GO" id="GO:0000184">
    <property type="term" value="P:nuclear-transcribed mRNA catabolic process, nonsense-mediated decay"/>
    <property type="evidence" value="ECO:0007669"/>
    <property type="project" value="InterPro"/>
</dbReference>
<dbReference type="GO" id="GO:0035145">
    <property type="term" value="C:exon-exon junction complex"/>
    <property type="evidence" value="ECO:0007669"/>
    <property type="project" value="TreeGrafter"/>
</dbReference>
<organism evidence="3 4">
    <name type="scientific">Caligus rogercresseyi</name>
    <name type="common">Sea louse</name>
    <dbReference type="NCBI Taxonomy" id="217165"/>
    <lineage>
        <taxon>Eukaryota</taxon>
        <taxon>Metazoa</taxon>
        <taxon>Ecdysozoa</taxon>
        <taxon>Arthropoda</taxon>
        <taxon>Crustacea</taxon>
        <taxon>Multicrustacea</taxon>
        <taxon>Hexanauplia</taxon>
        <taxon>Copepoda</taxon>
        <taxon>Siphonostomatoida</taxon>
        <taxon>Caligidae</taxon>
        <taxon>Caligus</taxon>
    </lineage>
</organism>
<evidence type="ECO:0000256" key="1">
    <source>
        <dbReference type="SAM" id="MobiDB-lite"/>
    </source>
</evidence>
<gene>
    <name evidence="3" type="ORF">FKW44_022441</name>
</gene>
<feature type="compositionally biased region" description="Low complexity" evidence="1">
    <location>
        <begin position="272"/>
        <end position="283"/>
    </location>
</feature>
<dbReference type="SUPFAM" id="SSF48371">
    <property type="entry name" value="ARM repeat"/>
    <property type="match status" value="2"/>
</dbReference>
<feature type="non-terminal residue" evidence="3">
    <location>
        <position position="1"/>
    </location>
</feature>
<dbReference type="SMART" id="SM00543">
    <property type="entry name" value="MIF4G"/>
    <property type="match status" value="1"/>
</dbReference>
<name>A0A7T8GMZ8_CALRO</name>
<dbReference type="InterPro" id="IPR016024">
    <property type="entry name" value="ARM-type_fold"/>
</dbReference>
<dbReference type="EMBL" id="CP045906">
    <property type="protein sequence ID" value="QQP34535.1"/>
    <property type="molecule type" value="Genomic_DNA"/>
</dbReference>
<dbReference type="PANTHER" id="PTHR12839">
    <property type="entry name" value="NONSENSE-MEDIATED MRNA DECAY PROTEIN 2 UP-FRAMESHIFT SUPPRESSOR 2"/>
    <property type="match status" value="1"/>
</dbReference>
<dbReference type="InterPro" id="IPR003890">
    <property type="entry name" value="MIF4G-like_typ-3"/>
</dbReference>